<comment type="caution">
    <text evidence="7">The sequence shown here is derived from an EMBL/GenBank/DDBJ whole genome shotgun (WGS) entry which is preliminary data.</text>
</comment>
<dbReference type="InterPro" id="IPR036875">
    <property type="entry name" value="Znf_CCHC_sf"/>
</dbReference>
<dbReference type="Gene3D" id="4.10.60.10">
    <property type="entry name" value="Zinc finger, CCHC-type"/>
    <property type="match status" value="1"/>
</dbReference>
<evidence type="ECO:0000256" key="1">
    <source>
        <dbReference type="PROSITE-ProRule" id="PRU00047"/>
    </source>
</evidence>
<feature type="domain" description="CCHC-type" evidence="4">
    <location>
        <begin position="117"/>
        <end position="130"/>
    </location>
</feature>
<feature type="coiled-coil region" evidence="2">
    <location>
        <begin position="207"/>
        <end position="238"/>
    </location>
</feature>
<reference evidence="9 10" key="2">
    <citation type="submission" date="2018-07" db="EMBL/GenBank/DDBJ databases">
        <title>Genome sequencing of oomycete isolates from Chile give support for New Zealand origin for Phytophthora kernoviae and make available the first Nothophytophthora sp. genome.</title>
        <authorList>
            <person name="Studholme D.J."/>
            <person name="Sanfuentes E."/>
            <person name="Panda P."/>
            <person name="Hill R."/>
            <person name="Sambles C."/>
            <person name="Grant M."/>
            <person name="Williams N.M."/>
            <person name="Mcdougal R.L."/>
        </authorList>
    </citation>
    <scope>NUCLEOTIDE SEQUENCE [LARGE SCALE GENOMIC DNA]</scope>
    <source>
        <strain evidence="7">Chile2</strain>
        <strain evidence="8">Chile4</strain>
    </source>
</reference>
<evidence type="ECO:0000313" key="7">
    <source>
        <dbReference type="EMBL" id="RLN10931.1"/>
    </source>
</evidence>
<gene>
    <name evidence="7" type="ORF">BBI17_000719</name>
    <name evidence="8" type="ORF">BBO99_00003207</name>
    <name evidence="5" type="ORF">JM16_003241</name>
    <name evidence="6" type="ORF">JM18_003345</name>
</gene>
<protein>
    <recommendedName>
        <fullName evidence="4">CCHC-type domain-containing protein</fullName>
    </recommendedName>
</protein>
<sequence>MSPKFLLNFHLETDLDDVLEDDLDDLDDTEDHEKKNIFSNEWTSENTVDAGSKYSERRRFEVAQSRLARAAYNHLRDTELEELDFDSELERVWGTRELKERKFHQALRREQDRDHVCSNCGERGHRPRNCLVPLICSNCGNLGHTSGNCRYRTLRSVDEMVKEDKEREENSKKRKEDHKTLLKKIKIANRGTATRPEVPTTDLDKRNNQLRLELESELDEYANKLERAAERRKEKKKD</sequence>
<dbReference type="AlphaFoldDB" id="A0A3R7H2K6"/>
<dbReference type="Proteomes" id="UP000285883">
    <property type="component" value="Unassembled WGS sequence"/>
</dbReference>
<proteinExistence type="predicted"/>
<dbReference type="GO" id="GO:0003676">
    <property type="term" value="F:nucleic acid binding"/>
    <property type="evidence" value="ECO:0007669"/>
    <property type="project" value="InterPro"/>
</dbReference>
<evidence type="ECO:0000313" key="10">
    <source>
        <dbReference type="Proteomes" id="UP000285883"/>
    </source>
</evidence>
<dbReference type="GO" id="GO:0008270">
    <property type="term" value="F:zinc ion binding"/>
    <property type="evidence" value="ECO:0007669"/>
    <property type="project" value="UniProtKB-KW"/>
</dbReference>
<evidence type="ECO:0000313" key="9">
    <source>
        <dbReference type="Proteomes" id="UP000285624"/>
    </source>
</evidence>
<dbReference type="Proteomes" id="UP000785171">
    <property type="component" value="Unassembled WGS sequence"/>
</dbReference>
<reference evidence="5" key="1">
    <citation type="journal article" date="2015" name="Genom Data">
        <title>Genome sequences of six Phytophthora species associated with forests in New Zealand.</title>
        <authorList>
            <person name="Studholme D.J."/>
            <person name="McDougal R.L."/>
            <person name="Sambles C."/>
            <person name="Hansen E."/>
            <person name="Hardy G."/>
            <person name="Grant M."/>
            <person name="Ganley R.J."/>
            <person name="Williams N.M."/>
        </authorList>
    </citation>
    <scope>NUCLEOTIDE SEQUENCE</scope>
    <source>
        <strain evidence="5">NZFS 2646</strain>
        <strain evidence="6">NZFS 3630</strain>
    </source>
</reference>
<name>A0A3R7H2K6_9STRA</name>
<keyword evidence="1" id="KW-0863">Zinc-finger</keyword>
<dbReference type="EMBL" id="MBDN02000062">
    <property type="protein sequence ID" value="RLN82033.1"/>
    <property type="molecule type" value="Genomic_DNA"/>
</dbReference>
<accession>A0A3R7H2K6</accession>
<keyword evidence="2" id="KW-0175">Coiled coil</keyword>
<evidence type="ECO:0000313" key="8">
    <source>
        <dbReference type="EMBL" id="RLN82033.1"/>
    </source>
</evidence>
<dbReference type="Proteomes" id="UP000792063">
    <property type="component" value="Unassembled WGS sequence"/>
</dbReference>
<keyword evidence="1" id="KW-0479">Metal-binding</keyword>
<keyword evidence="9" id="KW-1185">Reference proteome</keyword>
<dbReference type="Proteomes" id="UP000285624">
    <property type="component" value="Unassembled WGS sequence"/>
</dbReference>
<organism evidence="7 10">
    <name type="scientific">Phytophthora kernoviae</name>
    <dbReference type="NCBI Taxonomy" id="325452"/>
    <lineage>
        <taxon>Eukaryota</taxon>
        <taxon>Sar</taxon>
        <taxon>Stramenopiles</taxon>
        <taxon>Oomycota</taxon>
        <taxon>Peronosporomycetes</taxon>
        <taxon>Peronosporales</taxon>
        <taxon>Peronosporaceae</taxon>
        <taxon>Phytophthora</taxon>
    </lineage>
</organism>
<reference evidence="5" key="3">
    <citation type="submission" date="2020-06" db="EMBL/GenBank/DDBJ databases">
        <authorList>
            <person name="Studholme D.J."/>
        </authorList>
    </citation>
    <scope>NUCLEOTIDE SEQUENCE</scope>
    <source>
        <strain evidence="5">NZFS 2646</strain>
        <strain evidence="6">NZFS 3630</strain>
    </source>
</reference>
<dbReference type="SMART" id="SM00343">
    <property type="entry name" value="ZnF_C2HC"/>
    <property type="match status" value="2"/>
</dbReference>
<evidence type="ECO:0000256" key="2">
    <source>
        <dbReference type="SAM" id="Coils"/>
    </source>
</evidence>
<evidence type="ECO:0000313" key="5">
    <source>
        <dbReference type="EMBL" id="KAG2525278.1"/>
    </source>
</evidence>
<dbReference type="EMBL" id="MAYM02001761">
    <property type="protein sequence ID" value="RLN10931.1"/>
    <property type="molecule type" value="Genomic_DNA"/>
</dbReference>
<feature type="domain" description="CCHC-type" evidence="4">
    <location>
        <begin position="136"/>
        <end position="150"/>
    </location>
</feature>
<dbReference type="EMBL" id="JPWU03000090">
    <property type="protein sequence ID" value="KAG2526968.1"/>
    <property type="molecule type" value="Genomic_DNA"/>
</dbReference>
<keyword evidence="1" id="KW-0862">Zinc</keyword>
<evidence type="ECO:0000259" key="4">
    <source>
        <dbReference type="PROSITE" id="PS50158"/>
    </source>
</evidence>
<evidence type="ECO:0000313" key="6">
    <source>
        <dbReference type="EMBL" id="KAG2526968.1"/>
    </source>
</evidence>
<dbReference type="EMBL" id="JPWV03000095">
    <property type="protein sequence ID" value="KAG2525278.1"/>
    <property type="molecule type" value="Genomic_DNA"/>
</dbReference>
<dbReference type="PROSITE" id="PS50158">
    <property type="entry name" value="ZF_CCHC"/>
    <property type="match status" value="2"/>
</dbReference>
<evidence type="ECO:0000256" key="3">
    <source>
        <dbReference type="SAM" id="MobiDB-lite"/>
    </source>
</evidence>
<dbReference type="InterPro" id="IPR001878">
    <property type="entry name" value="Znf_CCHC"/>
</dbReference>
<feature type="region of interest" description="Disordered" evidence="3">
    <location>
        <begin position="188"/>
        <end position="207"/>
    </location>
</feature>
<dbReference type="SUPFAM" id="SSF57756">
    <property type="entry name" value="Retrovirus zinc finger-like domains"/>
    <property type="match status" value="1"/>
</dbReference>